<keyword evidence="5" id="KW-0677">Repeat</keyword>
<dbReference type="SUPFAM" id="SSF103506">
    <property type="entry name" value="Mitochondrial carrier"/>
    <property type="match status" value="1"/>
</dbReference>
<evidence type="ECO:0000256" key="3">
    <source>
        <dbReference type="ARBA" id="ARBA00022448"/>
    </source>
</evidence>
<evidence type="ECO:0000256" key="11">
    <source>
        <dbReference type="RuleBase" id="RU000488"/>
    </source>
</evidence>
<keyword evidence="4 10" id="KW-0812">Transmembrane</keyword>
<reference evidence="12" key="1">
    <citation type="submission" date="2021-01" db="UniProtKB">
        <authorList>
            <consortium name="EnsemblPlants"/>
        </authorList>
    </citation>
    <scope>IDENTIFICATION</scope>
</reference>
<evidence type="ECO:0000256" key="7">
    <source>
        <dbReference type="ARBA" id="ARBA00022989"/>
    </source>
</evidence>
<evidence type="ECO:0000256" key="8">
    <source>
        <dbReference type="ARBA" id="ARBA00023128"/>
    </source>
</evidence>
<dbReference type="Gramene" id="Kaladp0071s0088.1.v1.1">
    <property type="protein sequence ID" value="Kaladp0071s0088.1.v1.1"/>
    <property type="gene ID" value="Kaladp0071s0088.v1.1"/>
</dbReference>
<evidence type="ECO:0000256" key="2">
    <source>
        <dbReference type="ARBA" id="ARBA00006375"/>
    </source>
</evidence>
<evidence type="ECO:0000313" key="12">
    <source>
        <dbReference type="EnsemblPlants" id="Kaladp0071s0088.1.v1.1"/>
    </source>
</evidence>
<dbReference type="InterPro" id="IPR050391">
    <property type="entry name" value="Mito_Metabolite_Transporter"/>
</dbReference>
<keyword evidence="3 11" id="KW-0813">Transport</keyword>
<dbReference type="GO" id="GO:0005743">
    <property type="term" value="C:mitochondrial inner membrane"/>
    <property type="evidence" value="ECO:0007669"/>
    <property type="project" value="UniProtKB-SubCell"/>
</dbReference>
<dbReference type="PRINTS" id="PR00784">
    <property type="entry name" value="MTUNCOUPLING"/>
</dbReference>
<keyword evidence="9 10" id="KW-0472">Membrane</keyword>
<dbReference type="FunFam" id="1.50.40.10:FF:000062">
    <property type="entry name" value="mitochondrial uncoupling protein 3"/>
    <property type="match status" value="1"/>
</dbReference>
<dbReference type="AlphaFoldDB" id="A0A7N0UJD8"/>
<dbReference type="PANTHER" id="PTHR45618">
    <property type="entry name" value="MITOCHONDRIAL DICARBOXYLATE CARRIER-RELATED"/>
    <property type="match status" value="1"/>
</dbReference>
<accession>A0A7N0UJD8</accession>
<dbReference type="PROSITE" id="PS50920">
    <property type="entry name" value="SOLCAR"/>
    <property type="match status" value="3"/>
</dbReference>
<dbReference type="Proteomes" id="UP000594263">
    <property type="component" value="Unplaced"/>
</dbReference>
<organism evidence="12 13">
    <name type="scientific">Kalanchoe fedtschenkoi</name>
    <name type="common">Lavender scallops</name>
    <name type="synonym">South American air plant</name>
    <dbReference type="NCBI Taxonomy" id="63787"/>
    <lineage>
        <taxon>Eukaryota</taxon>
        <taxon>Viridiplantae</taxon>
        <taxon>Streptophyta</taxon>
        <taxon>Embryophyta</taxon>
        <taxon>Tracheophyta</taxon>
        <taxon>Spermatophyta</taxon>
        <taxon>Magnoliopsida</taxon>
        <taxon>eudicotyledons</taxon>
        <taxon>Gunneridae</taxon>
        <taxon>Pentapetalae</taxon>
        <taxon>Saxifragales</taxon>
        <taxon>Crassulaceae</taxon>
        <taxon>Kalanchoe</taxon>
    </lineage>
</organism>
<dbReference type="Pfam" id="PF00153">
    <property type="entry name" value="Mito_carr"/>
    <property type="match status" value="3"/>
</dbReference>
<protein>
    <recommendedName>
        <fullName evidence="14">Uncoupling protein 3</fullName>
    </recommendedName>
</protein>
<evidence type="ECO:0000256" key="6">
    <source>
        <dbReference type="ARBA" id="ARBA00022792"/>
    </source>
</evidence>
<feature type="repeat" description="Solcar" evidence="10">
    <location>
        <begin position="16"/>
        <end position="101"/>
    </location>
</feature>
<dbReference type="InterPro" id="IPR023395">
    <property type="entry name" value="MCP_dom_sf"/>
</dbReference>
<sequence>MKAGSARSSTDENLPLKLTLTSLSAMAAETTTFPIDLTKTRLQLHGESNPAARPTNAFRVVSGVVRGEGVLGLYKGLSPAILRHLMYTPIRIVGYEQLRNAVAGENRSLSLPEKAAVGGFSGMIGQVVASPADLVKVRMQADGRSGHQRYSGVADALTKIVRAEGVGGLWRGVVPNMQRAFLVNMGELACYDHAKRFVINNGITDDNVYGHTLASFMSGLAATTLSCPADVVKTRMMNQSEVCYRNSLDCLVKTVRVEGVKALWKGFLPTWARLGPWQFVFWVSYEKLRSFAGISSF</sequence>
<keyword evidence="13" id="KW-1185">Reference proteome</keyword>
<dbReference type="InterPro" id="IPR002067">
    <property type="entry name" value="MCP"/>
</dbReference>
<feature type="repeat" description="Solcar" evidence="10">
    <location>
        <begin position="109"/>
        <end position="197"/>
    </location>
</feature>
<evidence type="ECO:0000256" key="9">
    <source>
        <dbReference type="ARBA" id="ARBA00023136"/>
    </source>
</evidence>
<dbReference type="GO" id="GO:0022857">
    <property type="term" value="F:transmembrane transporter activity"/>
    <property type="evidence" value="ECO:0007669"/>
    <property type="project" value="UniProtKB-ARBA"/>
</dbReference>
<dbReference type="Gene3D" id="1.50.40.10">
    <property type="entry name" value="Mitochondrial carrier domain"/>
    <property type="match status" value="1"/>
</dbReference>
<evidence type="ECO:0000256" key="5">
    <source>
        <dbReference type="ARBA" id="ARBA00022737"/>
    </source>
</evidence>
<dbReference type="InterPro" id="IPR018108">
    <property type="entry name" value="MCP_transmembrane"/>
</dbReference>
<name>A0A7N0UJD8_KALFE</name>
<keyword evidence="8" id="KW-0496">Mitochondrion</keyword>
<evidence type="ECO:0000313" key="13">
    <source>
        <dbReference type="Proteomes" id="UP000594263"/>
    </source>
</evidence>
<evidence type="ECO:0000256" key="4">
    <source>
        <dbReference type="ARBA" id="ARBA00022692"/>
    </source>
</evidence>
<comment type="similarity">
    <text evidence="2 11">Belongs to the mitochondrial carrier (TC 2.A.29) family.</text>
</comment>
<keyword evidence="7" id="KW-1133">Transmembrane helix</keyword>
<evidence type="ECO:0008006" key="14">
    <source>
        <dbReference type="Google" id="ProtNLM"/>
    </source>
</evidence>
<evidence type="ECO:0000256" key="10">
    <source>
        <dbReference type="PROSITE-ProRule" id="PRU00282"/>
    </source>
</evidence>
<dbReference type="EnsemblPlants" id="Kaladp0071s0088.1.v1.1">
    <property type="protein sequence ID" value="Kaladp0071s0088.1.v1.1"/>
    <property type="gene ID" value="Kaladp0071s0088.v1.1"/>
</dbReference>
<feature type="repeat" description="Solcar" evidence="10">
    <location>
        <begin position="206"/>
        <end position="291"/>
    </location>
</feature>
<dbReference type="OMA" id="FPFWKAV"/>
<keyword evidence="6" id="KW-0999">Mitochondrion inner membrane</keyword>
<comment type="subcellular location">
    <subcellularLocation>
        <location evidence="1">Mitochondrion inner membrane</location>
        <topology evidence="1">Multi-pass membrane protein</topology>
    </subcellularLocation>
</comment>
<proteinExistence type="inferred from homology"/>
<evidence type="ECO:0000256" key="1">
    <source>
        <dbReference type="ARBA" id="ARBA00004448"/>
    </source>
</evidence>